<evidence type="ECO:0000313" key="3">
    <source>
        <dbReference type="Proteomes" id="UP001359485"/>
    </source>
</evidence>
<organism evidence="2 3">
    <name type="scientific">Polyplax serrata</name>
    <name type="common">Common mouse louse</name>
    <dbReference type="NCBI Taxonomy" id="468196"/>
    <lineage>
        <taxon>Eukaryota</taxon>
        <taxon>Metazoa</taxon>
        <taxon>Ecdysozoa</taxon>
        <taxon>Arthropoda</taxon>
        <taxon>Hexapoda</taxon>
        <taxon>Insecta</taxon>
        <taxon>Pterygota</taxon>
        <taxon>Neoptera</taxon>
        <taxon>Paraneoptera</taxon>
        <taxon>Psocodea</taxon>
        <taxon>Troctomorpha</taxon>
        <taxon>Phthiraptera</taxon>
        <taxon>Anoplura</taxon>
        <taxon>Polyplacidae</taxon>
        <taxon>Polyplax</taxon>
    </lineage>
</organism>
<keyword evidence="3" id="KW-1185">Reference proteome</keyword>
<evidence type="ECO:0008006" key="4">
    <source>
        <dbReference type="Google" id="ProtNLM"/>
    </source>
</evidence>
<dbReference type="EMBL" id="JAWJWF010000003">
    <property type="protein sequence ID" value="KAK6635162.1"/>
    <property type="molecule type" value="Genomic_DNA"/>
</dbReference>
<dbReference type="InterPro" id="IPR001753">
    <property type="entry name" value="Enoyl-CoA_hydra/iso"/>
</dbReference>
<evidence type="ECO:0000256" key="1">
    <source>
        <dbReference type="ARBA" id="ARBA00023239"/>
    </source>
</evidence>
<comment type="caution">
    <text evidence="2">The sequence shown here is derived from an EMBL/GenBank/DDBJ whole genome shotgun (WGS) entry which is preliminary data.</text>
</comment>
<reference evidence="2 3" key="1">
    <citation type="submission" date="2023-09" db="EMBL/GenBank/DDBJ databases">
        <title>Genomes of two closely related lineages of the louse Polyplax serrata with different host specificities.</title>
        <authorList>
            <person name="Martinu J."/>
            <person name="Tarabai H."/>
            <person name="Stefka J."/>
            <person name="Hypsa V."/>
        </authorList>
    </citation>
    <scope>NUCLEOTIDE SEQUENCE [LARGE SCALE GENOMIC DNA]</scope>
    <source>
        <strain evidence="2">98ZLc_SE</strain>
    </source>
</reference>
<dbReference type="CDD" id="cd06558">
    <property type="entry name" value="crotonase-like"/>
    <property type="match status" value="1"/>
</dbReference>
<dbReference type="InterPro" id="IPR029045">
    <property type="entry name" value="ClpP/crotonase-like_dom_sf"/>
</dbReference>
<accession>A0ABR1B6K4</accession>
<dbReference type="Proteomes" id="UP001359485">
    <property type="component" value="Unassembled WGS sequence"/>
</dbReference>
<name>A0ABR1B6K4_POLSC</name>
<sequence>MAFLTADDLAKIFVLPIPGRMMASFYVGKEKQLSEIRKHLEKFSGGSVNLKKRGDGLAVIELNQPEKKNAMSGKMMVDLHDAVEELHNWTEGKGVILKGKDGNFCSGGDLDFVRQISTPEEGFMMSTFMQNTMNKFQRLPMISVALIEGIGGLGGGAELSVACDFRLMTETCKGIGFVHLKMGILPAWGGTNRLVEKIGPTKALEVLSTAKIFSPTECLKLGLADDIVPRSDSPIDFALSWLGKRTQFDSNLIRSVKASVTSAKESPGDFETERRTFAPFWGGPINKEALLKNMKHKPEPS</sequence>
<proteinExistence type="predicted"/>
<gene>
    <name evidence="2" type="ORF">RUM44_000411</name>
</gene>
<protein>
    <recommendedName>
        <fullName evidence="4">Ethylmalonyl-CoA decarboxylase</fullName>
    </recommendedName>
</protein>
<dbReference type="PANTHER" id="PTHR11941:SF27">
    <property type="entry name" value="ETHYLMALONYL-COA DECARBOXYLASE"/>
    <property type="match status" value="1"/>
</dbReference>
<keyword evidence="1" id="KW-0456">Lyase</keyword>
<dbReference type="SUPFAM" id="SSF52096">
    <property type="entry name" value="ClpP/crotonase"/>
    <property type="match status" value="1"/>
</dbReference>
<dbReference type="Pfam" id="PF00378">
    <property type="entry name" value="ECH_1"/>
    <property type="match status" value="1"/>
</dbReference>
<dbReference type="Gene3D" id="3.90.226.10">
    <property type="entry name" value="2-enoyl-CoA Hydratase, Chain A, domain 1"/>
    <property type="match status" value="1"/>
</dbReference>
<dbReference type="PANTHER" id="PTHR11941">
    <property type="entry name" value="ENOYL-COA HYDRATASE-RELATED"/>
    <property type="match status" value="1"/>
</dbReference>
<evidence type="ECO:0000313" key="2">
    <source>
        <dbReference type="EMBL" id="KAK6635162.1"/>
    </source>
</evidence>